<dbReference type="SUPFAM" id="SSF56672">
    <property type="entry name" value="DNA/RNA polymerases"/>
    <property type="match status" value="1"/>
</dbReference>
<name>A0AAW1CJQ6_9HEMI</name>
<dbReference type="Proteomes" id="UP001461498">
    <property type="component" value="Unassembled WGS sequence"/>
</dbReference>
<dbReference type="Pfam" id="PF00078">
    <property type="entry name" value="RVT_1"/>
    <property type="match status" value="1"/>
</dbReference>
<dbReference type="CDD" id="cd01650">
    <property type="entry name" value="RT_nLTR_like"/>
    <property type="match status" value="1"/>
</dbReference>
<gene>
    <name evidence="2" type="ORF">O3M35_003686</name>
</gene>
<organism evidence="2 3">
    <name type="scientific">Rhynocoris fuscipes</name>
    <dbReference type="NCBI Taxonomy" id="488301"/>
    <lineage>
        <taxon>Eukaryota</taxon>
        <taxon>Metazoa</taxon>
        <taxon>Ecdysozoa</taxon>
        <taxon>Arthropoda</taxon>
        <taxon>Hexapoda</taxon>
        <taxon>Insecta</taxon>
        <taxon>Pterygota</taxon>
        <taxon>Neoptera</taxon>
        <taxon>Paraneoptera</taxon>
        <taxon>Hemiptera</taxon>
        <taxon>Heteroptera</taxon>
        <taxon>Panheteroptera</taxon>
        <taxon>Cimicomorpha</taxon>
        <taxon>Reduviidae</taxon>
        <taxon>Harpactorinae</taxon>
        <taxon>Harpactorini</taxon>
        <taxon>Rhynocoris</taxon>
    </lineage>
</organism>
<reference evidence="2 3" key="1">
    <citation type="submission" date="2022-12" db="EMBL/GenBank/DDBJ databases">
        <title>Chromosome-level genome assembly of true bugs.</title>
        <authorList>
            <person name="Ma L."/>
            <person name="Li H."/>
        </authorList>
    </citation>
    <scope>NUCLEOTIDE SEQUENCE [LARGE SCALE GENOMIC DNA]</scope>
    <source>
        <strain evidence="2">Lab_2022b</strain>
    </source>
</reference>
<dbReference type="AlphaFoldDB" id="A0AAW1CJQ6"/>
<evidence type="ECO:0000259" key="1">
    <source>
        <dbReference type="PROSITE" id="PS50878"/>
    </source>
</evidence>
<dbReference type="InterPro" id="IPR043502">
    <property type="entry name" value="DNA/RNA_pol_sf"/>
</dbReference>
<dbReference type="PROSITE" id="PS50878">
    <property type="entry name" value="RT_POL"/>
    <property type="match status" value="1"/>
</dbReference>
<sequence>MSLNISKGPGPDLIPPSLLRYCSTVLTYPLTVLFNKSLSSGTFPDVLKQSHIIPIYKSGDKANIKNYRPITIQSSIAKLFESLILDKIAPLFQNIIVEQQHGFTKGKSTSTNLFLYHNYILDSFAENCQVDAVYTDFSKAFDKVNHNCLLTKLSLYGFHGPLLNWFASYLHNRTLSVKLKSFQSFPFTAQSGVPQGSHLGPFLFLLFINDISFSLQNVHFLMFADDLNLLQEKLNAINTWCNENCMTLNINKCNVITFSKIKSSIVFQYSLNNQLINRCDIVKDLGIYIDQELTFRNHIEQIVNNSLRLLFFILRHSKDFNEYTTVILFTSLVRPLLEYCTVIWSPYYSTHIKQIENVQNKFLRILGSRLGYSYRDVPINELLYTFKLTSLELRRKKFDSIFLYKIINNIFNCTDSISLINFHVPSIITRSVPLFVTPSSSSNYMYNAPINRLHRTGNSLNKHVDFFNDNLNKFKANISSLFSHS</sequence>
<evidence type="ECO:0000313" key="2">
    <source>
        <dbReference type="EMBL" id="KAK9499191.1"/>
    </source>
</evidence>
<dbReference type="GO" id="GO:0071897">
    <property type="term" value="P:DNA biosynthetic process"/>
    <property type="evidence" value="ECO:0007669"/>
    <property type="project" value="UniProtKB-ARBA"/>
</dbReference>
<dbReference type="InterPro" id="IPR000477">
    <property type="entry name" value="RT_dom"/>
</dbReference>
<evidence type="ECO:0000313" key="3">
    <source>
        <dbReference type="Proteomes" id="UP001461498"/>
    </source>
</evidence>
<dbReference type="PRINTS" id="PR01345">
    <property type="entry name" value="CERVTRCPTASE"/>
</dbReference>
<proteinExistence type="predicted"/>
<comment type="caution">
    <text evidence="2">The sequence shown here is derived from an EMBL/GenBank/DDBJ whole genome shotgun (WGS) entry which is preliminary data.</text>
</comment>
<protein>
    <recommendedName>
        <fullName evidence="1">Reverse transcriptase domain-containing protein</fullName>
    </recommendedName>
</protein>
<dbReference type="PANTHER" id="PTHR33332">
    <property type="entry name" value="REVERSE TRANSCRIPTASE DOMAIN-CONTAINING PROTEIN"/>
    <property type="match status" value="1"/>
</dbReference>
<dbReference type="EMBL" id="JAPXFL010000012">
    <property type="protein sequence ID" value="KAK9499191.1"/>
    <property type="molecule type" value="Genomic_DNA"/>
</dbReference>
<keyword evidence="3" id="KW-1185">Reference proteome</keyword>
<feature type="domain" description="Reverse transcriptase" evidence="1">
    <location>
        <begin position="36"/>
        <end position="289"/>
    </location>
</feature>
<accession>A0AAW1CJQ6</accession>